<feature type="signal peptide" evidence="1">
    <location>
        <begin position="1"/>
        <end position="28"/>
    </location>
</feature>
<evidence type="ECO:0000256" key="1">
    <source>
        <dbReference type="SAM" id="SignalP"/>
    </source>
</evidence>
<accession>A0A919R8B5</accession>
<proteinExistence type="predicted"/>
<reference evidence="2" key="1">
    <citation type="submission" date="2021-01" db="EMBL/GenBank/DDBJ databases">
        <title>Whole genome shotgun sequence of Sphaerisporangium rufum NBRC 109079.</title>
        <authorList>
            <person name="Komaki H."/>
            <person name="Tamura T."/>
        </authorList>
    </citation>
    <scope>NUCLEOTIDE SEQUENCE</scope>
    <source>
        <strain evidence="2">NBRC 109079</strain>
    </source>
</reference>
<dbReference type="EMBL" id="BOOU01000100">
    <property type="protein sequence ID" value="GII81501.1"/>
    <property type="molecule type" value="Genomic_DNA"/>
</dbReference>
<protein>
    <recommendedName>
        <fullName evidence="4">Secreted protein</fullName>
    </recommendedName>
</protein>
<name>A0A919R8B5_9ACTN</name>
<dbReference type="Proteomes" id="UP000655287">
    <property type="component" value="Unassembled WGS sequence"/>
</dbReference>
<evidence type="ECO:0000313" key="2">
    <source>
        <dbReference type="EMBL" id="GII81501.1"/>
    </source>
</evidence>
<sequence length="71" mass="7917">MRKVRTLVAAAMLAGGLTLSIGVAPAEAAATLRNVYYYDWDCHRVGALGIDSGWWTSYQCVPQYNLWFLYA</sequence>
<dbReference type="RefSeq" id="WP_203993855.1">
    <property type="nucleotide sequence ID" value="NZ_BOOU01000100.1"/>
</dbReference>
<keyword evidence="3" id="KW-1185">Reference proteome</keyword>
<gene>
    <name evidence="2" type="ORF">Sru01_64830</name>
</gene>
<evidence type="ECO:0000313" key="3">
    <source>
        <dbReference type="Proteomes" id="UP000655287"/>
    </source>
</evidence>
<keyword evidence="1" id="KW-0732">Signal</keyword>
<feature type="chain" id="PRO_5036768750" description="Secreted protein" evidence="1">
    <location>
        <begin position="29"/>
        <end position="71"/>
    </location>
</feature>
<evidence type="ECO:0008006" key="4">
    <source>
        <dbReference type="Google" id="ProtNLM"/>
    </source>
</evidence>
<comment type="caution">
    <text evidence="2">The sequence shown here is derived from an EMBL/GenBank/DDBJ whole genome shotgun (WGS) entry which is preliminary data.</text>
</comment>
<organism evidence="2 3">
    <name type="scientific">Sphaerisporangium rufum</name>
    <dbReference type="NCBI Taxonomy" id="1381558"/>
    <lineage>
        <taxon>Bacteria</taxon>
        <taxon>Bacillati</taxon>
        <taxon>Actinomycetota</taxon>
        <taxon>Actinomycetes</taxon>
        <taxon>Streptosporangiales</taxon>
        <taxon>Streptosporangiaceae</taxon>
        <taxon>Sphaerisporangium</taxon>
    </lineage>
</organism>
<dbReference type="AlphaFoldDB" id="A0A919R8B5"/>